<dbReference type="AlphaFoldDB" id="A0A2K1L7Y0"/>
<accession>A0A2K1L7Y0</accession>
<dbReference type="InParanoid" id="A0A2K1L7Y0"/>
<reference evidence="1 3" key="1">
    <citation type="journal article" date="2008" name="Science">
        <title>The Physcomitrella genome reveals evolutionary insights into the conquest of land by plants.</title>
        <authorList>
            <person name="Rensing S."/>
            <person name="Lang D."/>
            <person name="Zimmer A."/>
            <person name="Terry A."/>
            <person name="Salamov A."/>
            <person name="Shapiro H."/>
            <person name="Nishiyama T."/>
            <person name="Perroud P.-F."/>
            <person name="Lindquist E."/>
            <person name="Kamisugi Y."/>
            <person name="Tanahashi T."/>
            <person name="Sakakibara K."/>
            <person name="Fujita T."/>
            <person name="Oishi K."/>
            <person name="Shin-I T."/>
            <person name="Kuroki Y."/>
            <person name="Toyoda A."/>
            <person name="Suzuki Y."/>
            <person name="Hashimoto A."/>
            <person name="Yamaguchi K."/>
            <person name="Sugano A."/>
            <person name="Kohara Y."/>
            <person name="Fujiyama A."/>
            <person name="Anterola A."/>
            <person name="Aoki S."/>
            <person name="Ashton N."/>
            <person name="Barbazuk W.B."/>
            <person name="Barker E."/>
            <person name="Bennetzen J."/>
            <person name="Bezanilla M."/>
            <person name="Blankenship R."/>
            <person name="Cho S.H."/>
            <person name="Dutcher S."/>
            <person name="Estelle M."/>
            <person name="Fawcett J.A."/>
            <person name="Gundlach H."/>
            <person name="Hanada K."/>
            <person name="Heyl A."/>
            <person name="Hicks K.A."/>
            <person name="Hugh J."/>
            <person name="Lohr M."/>
            <person name="Mayer K."/>
            <person name="Melkozernov A."/>
            <person name="Murata T."/>
            <person name="Nelson D."/>
            <person name="Pils B."/>
            <person name="Prigge M."/>
            <person name="Reiss B."/>
            <person name="Renner T."/>
            <person name="Rombauts S."/>
            <person name="Rushton P."/>
            <person name="Sanderfoot A."/>
            <person name="Schween G."/>
            <person name="Shiu S.-H."/>
            <person name="Stueber K."/>
            <person name="Theodoulou F.L."/>
            <person name="Tu H."/>
            <person name="Van de Peer Y."/>
            <person name="Verrier P.J."/>
            <person name="Waters E."/>
            <person name="Wood A."/>
            <person name="Yang L."/>
            <person name="Cove D."/>
            <person name="Cuming A."/>
            <person name="Hasebe M."/>
            <person name="Lucas S."/>
            <person name="Mishler D.B."/>
            <person name="Reski R."/>
            <person name="Grigoriev I."/>
            <person name="Quatrano R.S."/>
            <person name="Boore J.L."/>
        </authorList>
    </citation>
    <scope>NUCLEOTIDE SEQUENCE [LARGE SCALE GENOMIC DNA]</scope>
    <source>
        <strain evidence="2 3">cv. Gransden 2004</strain>
    </source>
</reference>
<protein>
    <submittedName>
        <fullName evidence="1 2">Uncharacterized protein</fullName>
    </submittedName>
</protein>
<sequence length="69" mass="7501">MFELPSCPSPAVHVAGIAGSEPQCSLCQMLACPKLVHYPDPGEVLSNQCEIHSAIVFVIVDYLWQACQQ</sequence>
<dbReference type="Proteomes" id="UP000006727">
    <property type="component" value="Chromosome 1"/>
</dbReference>
<dbReference type="EnsemblPlants" id="Pp3c1_12730V3.2">
    <property type="protein sequence ID" value="PAC:32969782.CDS.1"/>
    <property type="gene ID" value="Pp3c1_12730"/>
</dbReference>
<reference evidence="1 3" key="2">
    <citation type="journal article" date="2018" name="Plant J.">
        <title>The Physcomitrella patens chromosome-scale assembly reveals moss genome structure and evolution.</title>
        <authorList>
            <person name="Lang D."/>
            <person name="Ullrich K.K."/>
            <person name="Murat F."/>
            <person name="Fuchs J."/>
            <person name="Jenkins J."/>
            <person name="Haas F.B."/>
            <person name="Piednoel M."/>
            <person name="Gundlach H."/>
            <person name="Van Bel M."/>
            <person name="Meyberg R."/>
            <person name="Vives C."/>
            <person name="Morata J."/>
            <person name="Symeonidi A."/>
            <person name="Hiss M."/>
            <person name="Muchero W."/>
            <person name="Kamisugi Y."/>
            <person name="Saleh O."/>
            <person name="Blanc G."/>
            <person name="Decker E.L."/>
            <person name="van Gessel N."/>
            <person name="Grimwood J."/>
            <person name="Hayes R.D."/>
            <person name="Graham S.W."/>
            <person name="Gunter L.E."/>
            <person name="McDaniel S.F."/>
            <person name="Hoernstein S.N.W."/>
            <person name="Larsson A."/>
            <person name="Li F.W."/>
            <person name="Perroud P.F."/>
            <person name="Phillips J."/>
            <person name="Ranjan P."/>
            <person name="Rokshar D.S."/>
            <person name="Rothfels C.J."/>
            <person name="Schneider L."/>
            <person name="Shu S."/>
            <person name="Stevenson D.W."/>
            <person name="Thummler F."/>
            <person name="Tillich M."/>
            <person name="Villarreal Aguilar J.C."/>
            <person name="Widiez T."/>
            <person name="Wong G.K."/>
            <person name="Wymore A."/>
            <person name="Zhang Y."/>
            <person name="Zimmer A.D."/>
            <person name="Quatrano R.S."/>
            <person name="Mayer K.F.X."/>
            <person name="Goodstein D."/>
            <person name="Casacuberta J.M."/>
            <person name="Vandepoele K."/>
            <person name="Reski R."/>
            <person name="Cuming A.C."/>
            <person name="Tuskan G.A."/>
            <person name="Maumus F."/>
            <person name="Salse J."/>
            <person name="Schmutz J."/>
            <person name="Rensing S.A."/>
        </authorList>
    </citation>
    <scope>NUCLEOTIDE SEQUENCE [LARGE SCALE GENOMIC DNA]</scope>
    <source>
        <strain evidence="2 3">cv. Gransden 2004</strain>
    </source>
</reference>
<dbReference type="Gramene" id="Pp3c1_12730V3.2">
    <property type="protein sequence ID" value="PAC:32969782.CDS.1"/>
    <property type="gene ID" value="Pp3c1_12730"/>
</dbReference>
<reference evidence="2" key="3">
    <citation type="submission" date="2020-12" db="UniProtKB">
        <authorList>
            <consortium name="EnsemblPlants"/>
        </authorList>
    </citation>
    <scope>IDENTIFICATION</scope>
</reference>
<evidence type="ECO:0000313" key="2">
    <source>
        <dbReference type="EnsemblPlants" id="PAC:32969781.CDS.1"/>
    </source>
</evidence>
<dbReference type="PaxDb" id="3218-PP1S86_219V6.1"/>
<dbReference type="Gramene" id="Pp3c1_12730V3.1">
    <property type="protein sequence ID" value="PAC:32969781.CDS.1"/>
    <property type="gene ID" value="Pp3c1_12730"/>
</dbReference>
<dbReference type="EMBL" id="ABEU02000001">
    <property type="protein sequence ID" value="PNR62155.1"/>
    <property type="molecule type" value="Genomic_DNA"/>
</dbReference>
<keyword evidence="3" id="KW-1185">Reference proteome</keyword>
<organism evidence="1">
    <name type="scientific">Physcomitrium patens</name>
    <name type="common">Spreading-leaved earth moss</name>
    <name type="synonym">Physcomitrella patens</name>
    <dbReference type="NCBI Taxonomy" id="3218"/>
    <lineage>
        <taxon>Eukaryota</taxon>
        <taxon>Viridiplantae</taxon>
        <taxon>Streptophyta</taxon>
        <taxon>Embryophyta</taxon>
        <taxon>Bryophyta</taxon>
        <taxon>Bryophytina</taxon>
        <taxon>Bryopsida</taxon>
        <taxon>Funariidae</taxon>
        <taxon>Funariales</taxon>
        <taxon>Funariaceae</taxon>
        <taxon>Physcomitrium</taxon>
    </lineage>
</organism>
<dbReference type="EnsemblPlants" id="Pp3c1_12730V3.1">
    <property type="protein sequence ID" value="PAC:32969781.CDS.1"/>
    <property type="gene ID" value="Pp3c1_12730"/>
</dbReference>
<evidence type="ECO:0000313" key="1">
    <source>
        <dbReference type="EMBL" id="PNR62155.1"/>
    </source>
</evidence>
<proteinExistence type="predicted"/>
<name>A0A2K1L7Y0_PHYPA</name>
<gene>
    <name evidence="1" type="ORF">PHYPA_000579</name>
</gene>
<evidence type="ECO:0000313" key="3">
    <source>
        <dbReference type="Proteomes" id="UP000006727"/>
    </source>
</evidence>